<gene>
    <name evidence="3" type="ORF">BJ975_001680</name>
    <name evidence="2" type="ORF">IDH50_11780</name>
</gene>
<protein>
    <submittedName>
        <fullName evidence="2">Polysaccharide pyruvyl transferase family protein</fullName>
    </submittedName>
</protein>
<feature type="domain" description="Polysaccharide pyruvyl transferase" evidence="1">
    <location>
        <begin position="127"/>
        <end position="303"/>
    </location>
</feature>
<dbReference type="EMBL" id="JACBZN010000001">
    <property type="protein sequence ID" value="NYI38305.1"/>
    <property type="molecule type" value="Genomic_DNA"/>
</dbReference>
<reference evidence="2" key="2">
    <citation type="submission" date="2020-09" db="EMBL/GenBank/DDBJ databases">
        <title>Novel species in genus Aeromicrobium.</title>
        <authorList>
            <person name="Zhang G."/>
        </authorList>
    </citation>
    <scope>NUCLEOTIDE SEQUENCE</scope>
    <source>
        <strain evidence="2">SSW1-57</strain>
    </source>
</reference>
<dbReference type="EMBL" id="JACWMT010000002">
    <property type="protein sequence ID" value="MBD1270914.1"/>
    <property type="molecule type" value="Genomic_DNA"/>
</dbReference>
<accession>A0A8I0FUQ0</accession>
<dbReference type="RefSeq" id="WP_179424893.1">
    <property type="nucleotide sequence ID" value="NZ_BAAAMP010000001.1"/>
</dbReference>
<reference evidence="3 4" key="1">
    <citation type="submission" date="2020-07" db="EMBL/GenBank/DDBJ databases">
        <title>Sequencing the genomes of 1000 actinobacteria strains.</title>
        <authorList>
            <person name="Klenk H.-P."/>
        </authorList>
    </citation>
    <scope>NUCLEOTIDE SEQUENCE [LARGE SCALE GENOMIC DNA]</scope>
    <source>
        <strain evidence="3 4">DSM 19087</strain>
    </source>
</reference>
<keyword evidence="4" id="KW-1185">Reference proteome</keyword>
<dbReference type="Proteomes" id="UP000659061">
    <property type="component" value="Unassembled WGS sequence"/>
</dbReference>
<dbReference type="InterPro" id="IPR007345">
    <property type="entry name" value="Polysacch_pyruvyl_Trfase"/>
</dbReference>
<dbReference type="AlphaFoldDB" id="A0A8I0FUQ0"/>
<evidence type="ECO:0000259" key="1">
    <source>
        <dbReference type="Pfam" id="PF04230"/>
    </source>
</evidence>
<evidence type="ECO:0000313" key="5">
    <source>
        <dbReference type="Proteomes" id="UP000659061"/>
    </source>
</evidence>
<dbReference type="Pfam" id="PF04230">
    <property type="entry name" value="PS_pyruv_trans"/>
    <property type="match status" value="1"/>
</dbReference>
<proteinExistence type="predicted"/>
<evidence type="ECO:0000313" key="2">
    <source>
        <dbReference type="EMBL" id="MBD1270914.1"/>
    </source>
</evidence>
<comment type="caution">
    <text evidence="2">The sequence shown here is derived from an EMBL/GenBank/DDBJ whole genome shotgun (WGS) entry which is preliminary data.</text>
</comment>
<evidence type="ECO:0000313" key="4">
    <source>
        <dbReference type="Proteomes" id="UP000587211"/>
    </source>
</evidence>
<organism evidence="2 5">
    <name type="scientific">Aeromicrobium tamlense</name>
    <dbReference type="NCBI Taxonomy" id="375541"/>
    <lineage>
        <taxon>Bacteria</taxon>
        <taxon>Bacillati</taxon>
        <taxon>Actinomycetota</taxon>
        <taxon>Actinomycetes</taxon>
        <taxon>Propionibacteriales</taxon>
        <taxon>Nocardioidaceae</taxon>
        <taxon>Aeromicrobium</taxon>
    </lineage>
</organism>
<dbReference type="GO" id="GO:0016740">
    <property type="term" value="F:transferase activity"/>
    <property type="evidence" value="ECO:0007669"/>
    <property type="project" value="UniProtKB-KW"/>
</dbReference>
<dbReference type="Proteomes" id="UP000587211">
    <property type="component" value="Unassembled WGS sequence"/>
</dbReference>
<sequence length="413" mass="45339">MARILLKVHHPTLEPADAATVLERNLIGNNVGNLAFSHASERLLTHPGDDVTAAPTGPWFADPARVNREFDHVVFPLANHFRASNLKALDRQSTAIEQLTTGFTVLGVGAQADLDGNAPRAEREAVEKATRRFVRAVLERGPSIGVRGDFTKEYLVGLGFDDSEVDVIGCPSMFLHGPELPLRLPDAVAADDPIAITISPYVTEMGPILEQSLRRHRHLTYIGQDVHTLRLLLRGTSLSGDDPRLPLSPEHPVFAPGRTVFPLNIPAWQEFLRSQRFAFGTRIHGTIVSLISGTPAVLLAHDSRTLELARYHRIPFVRLDERDPSEVSVPDLFAQADWSALVDGHRERWDTYAAFLERHGLRHGFGPAGGVERFDAAAAAVAADPGFPPVVRSNAGPVSPARRLARAVRRRLR</sequence>
<keyword evidence="2" id="KW-0808">Transferase</keyword>
<evidence type="ECO:0000313" key="3">
    <source>
        <dbReference type="EMBL" id="NYI38305.1"/>
    </source>
</evidence>
<name>A0A8I0FUQ0_9ACTN</name>